<evidence type="ECO:0000256" key="1">
    <source>
        <dbReference type="ARBA" id="ARBA00022741"/>
    </source>
</evidence>
<evidence type="ECO:0000313" key="5">
    <source>
        <dbReference type="Proteomes" id="UP000823775"/>
    </source>
</evidence>
<proteinExistence type="predicted"/>
<dbReference type="SUPFAM" id="SSF52540">
    <property type="entry name" value="P-loop containing nucleoside triphosphate hydrolases"/>
    <property type="match status" value="1"/>
</dbReference>
<reference evidence="4 5" key="1">
    <citation type="journal article" date="2021" name="BMC Genomics">
        <title>Datura genome reveals duplications of psychoactive alkaloid biosynthetic genes and high mutation rate following tissue culture.</title>
        <authorList>
            <person name="Rajewski A."/>
            <person name="Carter-House D."/>
            <person name="Stajich J."/>
            <person name="Litt A."/>
        </authorList>
    </citation>
    <scope>NUCLEOTIDE SEQUENCE [LARGE SCALE GENOMIC DNA]</scope>
    <source>
        <strain evidence="4">AR-01</strain>
    </source>
</reference>
<accession>A0ABS8V706</accession>
<feature type="domain" description="ABC transporter" evidence="3">
    <location>
        <begin position="40"/>
        <end position="110"/>
    </location>
</feature>
<sequence length="142" mass="15560">MVRLNSIWPYQVAPEILKNRPPVNWPSRGKVEIQDLQTSAGILRGHKVGIVGRTASGKSTLISALFRLVETAGGRILVDGVDICKIGLHDLWSRFGVIPQDPTLFNGTVLGKCQLHEAVEEKEKGLDSLVLGRRTTTANTHK</sequence>
<dbReference type="Gene3D" id="3.40.50.300">
    <property type="entry name" value="P-loop containing nucleotide triphosphate hydrolases"/>
    <property type="match status" value="1"/>
</dbReference>
<dbReference type="InterPro" id="IPR027417">
    <property type="entry name" value="P-loop_NTPase"/>
</dbReference>
<dbReference type="InterPro" id="IPR003439">
    <property type="entry name" value="ABC_transporter-like_ATP-bd"/>
</dbReference>
<keyword evidence="1" id="KW-0547">Nucleotide-binding</keyword>
<dbReference type="PANTHER" id="PTHR24223:SF392">
    <property type="entry name" value="ABC-TYPE XENOBIOTIC TRANSPORTER"/>
    <property type="match status" value="1"/>
</dbReference>
<evidence type="ECO:0000259" key="3">
    <source>
        <dbReference type="Pfam" id="PF00005"/>
    </source>
</evidence>
<organism evidence="4 5">
    <name type="scientific">Datura stramonium</name>
    <name type="common">Jimsonweed</name>
    <name type="synonym">Common thornapple</name>
    <dbReference type="NCBI Taxonomy" id="4076"/>
    <lineage>
        <taxon>Eukaryota</taxon>
        <taxon>Viridiplantae</taxon>
        <taxon>Streptophyta</taxon>
        <taxon>Embryophyta</taxon>
        <taxon>Tracheophyta</taxon>
        <taxon>Spermatophyta</taxon>
        <taxon>Magnoliopsida</taxon>
        <taxon>eudicotyledons</taxon>
        <taxon>Gunneridae</taxon>
        <taxon>Pentapetalae</taxon>
        <taxon>asterids</taxon>
        <taxon>lamiids</taxon>
        <taxon>Solanales</taxon>
        <taxon>Solanaceae</taxon>
        <taxon>Solanoideae</taxon>
        <taxon>Datureae</taxon>
        <taxon>Datura</taxon>
    </lineage>
</organism>
<dbReference type="InterPro" id="IPR050173">
    <property type="entry name" value="ABC_transporter_C-like"/>
</dbReference>
<evidence type="ECO:0000256" key="2">
    <source>
        <dbReference type="ARBA" id="ARBA00022840"/>
    </source>
</evidence>
<protein>
    <recommendedName>
        <fullName evidence="3">ABC transporter domain-containing protein</fullName>
    </recommendedName>
</protein>
<dbReference type="Proteomes" id="UP000823775">
    <property type="component" value="Unassembled WGS sequence"/>
</dbReference>
<evidence type="ECO:0000313" key="4">
    <source>
        <dbReference type="EMBL" id="MCD9642965.1"/>
    </source>
</evidence>
<comment type="caution">
    <text evidence="4">The sequence shown here is derived from an EMBL/GenBank/DDBJ whole genome shotgun (WGS) entry which is preliminary data.</text>
</comment>
<keyword evidence="2" id="KW-0067">ATP-binding</keyword>
<dbReference type="EMBL" id="JACEIK010003749">
    <property type="protein sequence ID" value="MCD9642965.1"/>
    <property type="molecule type" value="Genomic_DNA"/>
</dbReference>
<keyword evidence="5" id="KW-1185">Reference proteome</keyword>
<dbReference type="Pfam" id="PF00005">
    <property type="entry name" value="ABC_tran"/>
    <property type="match status" value="1"/>
</dbReference>
<name>A0ABS8V706_DATST</name>
<gene>
    <name evidence="4" type="ORF">HAX54_030033</name>
</gene>
<dbReference type="PANTHER" id="PTHR24223">
    <property type="entry name" value="ATP-BINDING CASSETTE SUB-FAMILY C"/>
    <property type="match status" value="1"/>
</dbReference>